<protein>
    <recommendedName>
        <fullName evidence="11">Lipocalin-like domain-containing protein</fullName>
    </recommendedName>
</protein>
<organism evidence="9 10">
    <name type="scientific">Parabacteroides goldsteinii DSM 19448 = WAL 12034</name>
    <dbReference type="NCBI Taxonomy" id="927665"/>
    <lineage>
        <taxon>Bacteria</taxon>
        <taxon>Pseudomonadati</taxon>
        <taxon>Bacteroidota</taxon>
        <taxon>Bacteroidia</taxon>
        <taxon>Bacteroidales</taxon>
        <taxon>Tannerellaceae</taxon>
        <taxon>Parabacteroides</taxon>
    </lineage>
</organism>
<sequence length="316" mass="35336">MDKQRIACVIYGMLALMLTACSFGDEPSPCPYNVRMEYWYAGSSAENALPTYVDNIRQYLFDEEGNLLAGTTLRGDSITGWNADLKDGTYTLVVWGNLGEEGKEATTVTTKSDYNMNEMTLSAITSGVPPGYRGNTARLYYGTSTFTLKDGITERQRVYLSHAHAALNITVRWRTAEKPPLDGTWRMRLKGIPALYDFTGGTEQTVPSGNGSYTIPRSGKTITYHETRAAMNYDYEVTGEFVTYRYTAGTHELWSLWCDGEQVIGDLDLHLFFSKLPMNMDLNMEQEFDLLITVYENEIIVTQSTASDWAEGGSIG</sequence>
<dbReference type="GO" id="GO:0009279">
    <property type="term" value="C:cell outer membrane"/>
    <property type="evidence" value="ECO:0007669"/>
    <property type="project" value="UniProtKB-SubCell"/>
</dbReference>
<feature type="chain" id="PRO_5002488658" description="Lipocalin-like domain-containing protein" evidence="8">
    <location>
        <begin position="25"/>
        <end position="316"/>
    </location>
</feature>
<dbReference type="Gene3D" id="2.60.40.2100">
    <property type="match status" value="1"/>
</dbReference>
<name>A0A0F5J648_9BACT</name>
<dbReference type="RefSeq" id="WP_046146924.1">
    <property type="nucleotide sequence ID" value="NZ_KQ033913.1"/>
</dbReference>
<evidence type="ECO:0000256" key="5">
    <source>
        <dbReference type="ARBA" id="ARBA00023139"/>
    </source>
</evidence>
<dbReference type="STRING" id="927665.HMPREF1535_03490"/>
<dbReference type="PATRIC" id="fig|927665.4.peg.3587"/>
<dbReference type="PROSITE" id="PS51257">
    <property type="entry name" value="PROKAR_LIPOPROTEIN"/>
    <property type="match status" value="1"/>
</dbReference>
<accession>A0A0F5J648</accession>
<dbReference type="AlphaFoldDB" id="A0A0F5J648"/>
<evidence type="ECO:0000313" key="9">
    <source>
        <dbReference type="EMBL" id="KKB53264.1"/>
    </source>
</evidence>
<keyword evidence="7" id="KW-0449">Lipoprotein</keyword>
<dbReference type="Pfam" id="PF08842">
    <property type="entry name" value="Mfa2"/>
    <property type="match status" value="1"/>
</dbReference>
<proteinExistence type="inferred from homology"/>
<comment type="similarity">
    <text evidence="2">Belongs to the bacteroidetes fimbrillin superfamily. FimB/Mfa2 family.</text>
</comment>
<reference evidence="9 10" key="1">
    <citation type="submission" date="2013-04" db="EMBL/GenBank/DDBJ databases">
        <title>The Genome Sequence of Parabacteroides goldsteinii DSM 19448.</title>
        <authorList>
            <consortium name="The Broad Institute Genomics Platform"/>
            <person name="Earl A."/>
            <person name="Ward D."/>
            <person name="Feldgarden M."/>
            <person name="Gevers D."/>
            <person name="Martens E."/>
            <person name="Sakamoto M."/>
            <person name="Benno Y."/>
            <person name="Song Y."/>
            <person name="Liu C."/>
            <person name="Lee J."/>
            <person name="Bolanos M."/>
            <person name="Vaisanen M.L."/>
            <person name="Finegold S.M."/>
            <person name="Walker B."/>
            <person name="Young S."/>
            <person name="Zeng Q."/>
            <person name="Gargeya S."/>
            <person name="Fitzgerald M."/>
            <person name="Haas B."/>
            <person name="Abouelleil A."/>
            <person name="Allen A.W."/>
            <person name="Alvarado L."/>
            <person name="Arachchi H.M."/>
            <person name="Berlin A.M."/>
            <person name="Chapman S.B."/>
            <person name="Gainer-Dewar J."/>
            <person name="Goldberg J."/>
            <person name="Griggs A."/>
            <person name="Gujja S."/>
            <person name="Hansen M."/>
            <person name="Howarth C."/>
            <person name="Imamovic A."/>
            <person name="Ireland A."/>
            <person name="Larimer J."/>
            <person name="McCowan C."/>
            <person name="Murphy C."/>
            <person name="Pearson M."/>
            <person name="Poon T.W."/>
            <person name="Priest M."/>
            <person name="Roberts A."/>
            <person name="Saif S."/>
            <person name="Shea T."/>
            <person name="Sisk P."/>
            <person name="Sykes S."/>
            <person name="Wortman J."/>
            <person name="Nusbaum C."/>
            <person name="Birren B."/>
        </authorList>
    </citation>
    <scope>NUCLEOTIDE SEQUENCE [LARGE SCALE GENOMIC DNA]</scope>
    <source>
        <strain evidence="9 10">DSM 19448</strain>
    </source>
</reference>
<evidence type="ECO:0000256" key="3">
    <source>
        <dbReference type="ARBA" id="ARBA00022729"/>
    </source>
</evidence>
<evidence type="ECO:0000256" key="6">
    <source>
        <dbReference type="ARBA" id="ARBA00023237"/>
    </source>
</evidence>
<evidence type="ECO:0000256" key="8">
    <source>
        <dbReference type="SAM" id="SignalP"/>
    </source>
</evidence>
<keyword evidence="6" id="KW-0998">Cell outer membrane</keyword>
<comment type="caution">
    <text evidence="9">The sequence shown here is derived from an EMBL/GenBank/DDBJ whole genome shotgun (WGS) entry which is preliminary data.</text>
</comment>
<evidence type="ECO:0000256" key="1">
    <source>
        <dbReference type="ARBA" id="ARBA00004442"/>
    </source>
</evidence>
<dbReference type="Proteomes" id="UP000033047">
    <property type="component" value="Unassembled WGS sequence"/>
</dbReference>
<gene>
    <name evidence="9" type="ORF">HMPREF1535_03490</name>
</gene>
<evidence type="ECO:0000313" key="10">
    <source>
        <dbReference type="Proteomes" id="UP000033047"/>
    </source>
</evidence>
<keyword evidence="3 8" id="KW-0732">Signal</keyword>
<dbReference type="InterPro" id="IPR014941">
    <property type="entry name" value="FimB/Mfa2/Mfa3"/>
</dbReference>
<evidence type="ECO:0000256" key="7">
    <source>
        <dbReference type="ARBA" id="ARBA00023288"/>
    </source>
</evidence>
<comment type="subcellular location">
    <subcellularLocation>
        <location evidence="1">Cell outer membrane</location>
    </subcellularLocation>
</comment>
<dbReference type="EMBL" id="AQHV01000015">
    <property type="protein sequence ID" value="KKB53264.1"/>
    <property type="molecule type" value="Genomic_DNA"/>
</dbReference>
<evidence type="ECO:0008006" key="11">
    <source>
        <dbReference type="Google" id="ProtNLM"/>
    </source>
</evidence>
<keyword evidence="4" id="KW-0472">Membrane</keyword>
<feature type="signal peptide" evidence="8">
    <location>
        <begin position="1"/>
        <end position="24"/>
    </location>
</feature>
<dbReference type="HOGENOM" id="CLU_836375_0_0_10"/>
<evidence type="ECO:0000256" key="4">
    <source>
        <dbReference type="ARBA" id="ARBA00023136"/>
    </source>
</evidence>
<evidence type="ECO:0000256" key="2">
    <source>
        <dbReference type="ARBA" id="ARBA00007248"/>
    </source>
</evidence>
<keyword evidence="5" id="KW-0564">Palmitate</keyword>